<dbReference type="AlphaFoldDB" id="A0A6P1D8Q1"/>
<accession>A0A6P1D8Q1</accession>
<evidence type="ECO:0000313" key="4">
    <source>
        <dbReference type="Proteomes" id="UP000470876"/>
    </source>
</evidence>
<gene>
    <name evidence="1" type="ORF">GV789_12655</name>
    <name evidence="2" type="ORF">GV794_16785</name>
</gene>
<dbReference type="Proteomes" id="UP000468928">
    <property type="component" value="Unassembled WGS sequence"/>
</dbReference>
<dbReference type="Proteomes" id="UP000470876">
    <property type="component" value="Unassembled WGS sequence"/>
</dbReference>
<evidence type="ECO:0000313" key="3">
    <source>
        <dbReference type="Proteomes" id="UP000468928"/>
    </source>
</evidence>
<evidence type="ECO:0000313" key="1">
    <source>
        <dbReference type="EMBL" id="NEW45300.1"/>
    </source>
</evidence>
<protein>
    <submittedName>
        <fullName evidence="1">Uncharacterized protein</fullName>
    </submittedName>
</protein>
<dbReference type="RefSeq" id="WP_163822635.1">
    <property type="nucleotide sequence ID" value="NZ_JAAGUX010000028.1"/>
</dbReference>
<organism evidence="1 3">
    <name type="scientific">Nocardia cyriacigeorgica</name>
    <dbReference type="NCBI Taxonomy" id="135487"/>
    <lineage>
        <taxon>Bacteria</taxon>
        <taxon>Bacillati</taxon>
        <taxon>Actinomycetota</taxon>
        <taxon>Actinomycetes</taxon>
        <taxon>Mycobacteriales</taxon>
        <taxon>Nocardiaceae</taxon>
        <taxon>Nocardia</taxon>
    </lineage>
</organism>
<dbReference type="EMBL" id="JAAGUZ010000029">
    <property type="protein sequence ID" value="NEW45300.1"/>
    <property type="molecule type" value="Genomic_DNA"/>
</dbReference>
<evidence type="ECO:0000313" key="2">
    <source>
        <dbReference type="EMBL" id="NEW57300.1"/>
    </source>
</evidence>
<keyword evidence="4" id="KW-1185">Reference proteome</keyword>
<dbReference type="EMBL" id="JAAGUX010000028">
    <property type="protein sequence ID" value="NEW57300.1"/>
    <property type="molecule type" value="Genomic_DNA"/>
</dbReference>
<name>A0A6P1D8Q1_9NOCA</name>
<sequence>MADGYTRAQVAERPIGAVPHASTPLRRAARRLQSVLPPGWYVEVVDTPASGDDAQSVLRVVLPPE</sequence>
<comment type="caution">
    <text evidence="1">The sequence shown here is derived from an EMBL/GenBank/DDBJ whole genome shotgun (WGS) entry which is preliminary data.</text>
</comment>
<proteinExistence type="predicted"/>
<reference evidence="3 4" key="1">
    <citation type="submission" date="2020-01" db="EMBL/GenBank/DDBJ databases">
        <title>Genetics and antimicrobial susceptibilities of Nocardia species isolated from the soil; a comparison with species isolated from humans.</title>
        <authorList>
            <person name="Carrasco G."/>
            <person name="Monzon S."/>
            <person name="Sansegundo M."/>
            <person name="Garcia E."/>
            <person name="Garrido N."/>
            <person name="Medina M.J."/>
            <person name="Villalon P."/>
            <person name="Ramirez-Arocha A.C."/>
            <person name="Jimenez P."/>
            <person name="Cuesta I."/>
            <person name="Valdezate S."/>
        </authorList>
    </citation>
    <scope>NUCLEOTIDE SEQUENCE [LARGE SCALE GENOMIC DNA]</scope>
    <source>
        <strain evidence="1 3">CNM20110639</strain>
        <strain evidence="2 4">CNM20110649</strain>
    </source>
</reference>